<dbReference type="SUPFAM" id="SSF161111">
    <property type="entry name" value="Cation efflux protein transmembrane domain-like"/>
    <property type="match status" value="1"/>
</dbReference>
<gene>
    <name evidence="8" type="ORF">A10D4_12253</name>
</gene>
<keyword evidence="3" id="KW-0813">Transport</keyword>
<dbReference type="NCBIfam" id="TIGR01297">
    <property type="entry name" value="CDF"/>
    <property type="match status" value="1"/>
</dbReference>
<dbReference type="RefSeq" id="WP_008489851.1">
    <property type="nucleotide sequence ID" value="NZ_AMRG01000019.1"/>
</dbReference>
<evidence type="ECO:0000256" key="2">
    <source>
        <dbReference type="ARBA" id="ARBA00022692"/>
    </source>
</evidence>
<keyword evidence="3" id="KW-0406">Ion transport</keyword>
<dbReference type="AlphaFoldDB" id="K2JWT0"/>
<protein>
    <submittedName>
        <fullName evidence="8">Co/Zn/Cd efflux system protein</fullName>
    </submittedName>
</protein>
<feature type="transmembrane region" description="Helical" evidence="6">
    <location>
        <begin position="20"/>
        <end position="42"/>
    </location>
</feature>
<evidence type="ECO:0000313" key="9">
    <source>
        <dbReference type="Proteomes" id="UP000014115"/>
    </source>
</evidence>
<dbReference type="Proteomes" id="UP000014115">
    <property type="component" value="Unassembled WGS sequence"/>
</dbReference>
<dbReference type="PATRIC" id="fig|740709.3.peg.2475"/>
<dbReference type="Pfam" id="PF01545">
    <property type="entry name" value="Cation_efflux"/>
    <property type="match status" value="1"/>
</dbReference>
<dbReference type="eggNOG" id="COG1230">
    <property type="taxonomic scope" value="Bacteria"/>
</dbReference>
<name>K2JWT0_9GAMM</name>
<comment type="caution">
    <text evidence="8">The sequence shown here is derived from an EMBL/GenBank/DDBJ whole genome shotgun (WGS) entry which is preliminary data.</text>
</comment>
<dbReference type="Gene3D" id="1.20.1510.10">
    <property type="entry name" value="Cation efflux protein transmembrane domain"/>
    <property type="match status" value="1"/>
</dbReference>
<comment type="subcellular location">
    <subcellularLocation>
        <location evidence="1">Membrane</location>
        <topology evidence="1">Multi-pass membrane protein</topology>
    </subcellularLocation>
</comment>
<evidence type="ECO:0000256" key="3">
    <source>
        <dbReference type="ARBA" id="ARBA00022906"/>
    </source>
</evidence>
<keyword evidence="2 6" id="KW-0812">Transmembrane</keyword>
<sequence length="211" mass="22992">MSSCCGVNNQTAMDNAQKRLLWIVLALNGVMFVVEFVAGWLAQSSGLLADSLDMLADTLVYAVSLYAVGKTLRHKANAATLNGVLQLLLALLVIVDVIKRWLLGSQPQVQMILIVALIALLVNVICFVLLYRFRRGDINIRASWICSRNDMLMNVGVIISAIAVNQTQQAWPDLVIALTIASIVVMSALRIIGDARRVHRGQQSDIGGCYG</sequence>
<feature type="transmembrane region" description="Helical" evidence="6">
    <location>
        <begin position="54"/>
        <end position="72"/>
    </location>
</feature>
<keyword evidence="9" id="KW-1185">Reference proteome</keyword>
<dbReference type="PANTHER" id="PTHR11562">
    <property type="entry name" value="CATION EFFLUX PROTEIN/ ZINC TRANSPORTER"/>
    <property type="match status" value="1"/>
</dbReference>
<evidence type="ECO:0000313" key="8">
    <source>
        <dbReference type="EMBL" id="EKE79953.1"/>
    </source>
</evidence>
<dbReference type="OrthoDB" id="9799649at2"/>
<dbReference type="STRING" id="740709.A10D4_12253"/>
<proteinExistence type="predicted"/>
<reference evidence="8 9" key="1">
    <citation type="journal article" date="2012" name="J. Bacteriol.">
        <title>Genome Sequence of Idiomarina xiamenensis Type Strain 10-D-4.</title>
        <authorList>
            <person name="Lai Q."/>
            <person name="Wang L."/>
            <person name="Wang W."/>
            <person name="Shao Z."/>
        </authorList>
    </citation>
    <scope>NUCLEOTIDE SEQUENCE [LARGE SCALE GENOMIC DNA]</scope>
    <source>
        <strain evidence="8 9">10-D-4</strain>
    </source>
</reference>
<dbReference type="GO" id="GO:0005385">
    <property type="term" value="F:zinc ion transmembrane transporter activity"/>
    <property type="evidence" value="ECO:0007669"/>
    <property type="project" value="TreeGrafter"/>
</dbReference>
<feature type="transmembrane region" description="Helical" evidence="6">
    <location>
        <begin position="151"/>
        <end position="168"/>
    </location>
</feature>
<keyword evidence="3" id="KW-0864">Zinc transport</keyword>
<evidence type="ECO:0000259" key="7">
    <source>
        <dbReference type="Pfam" id="PF01545"/>
    </source>
</evidence>
<evidence type="ECO:0000256" key="4">
    <source>
        <dbReference type="ARBA" id="ARBA00022989"/>
    </source>
</evidence>
<feature type="domain" description="Cation efflux protein transmembrane" evidence="7">
    <location>
        <begin position="21"/>
        <end position="195"/>
    </location>
</feature>
<organism evidence="8 9">
    <name type="scientific">Idiomarina xiamenensis 10-D-4</name>
    <dbReference type="NCBI Taxonomy" id="740709"/>
    <lineage>
        <taxon>Bacteria</taxon>
        <taxon>Pseudomonadati</taxon>
        <taxon>Pseudomonadota</taxon>
        <taxon>Gammaproteobacteria</taxon>
        <taxon>Alteromonadales</taxon>
        <taxon>Idiomarinaceae</taxon>
        <taxon>Idiomarina</taxon>
    </lineage>
</organism>
<dbReference type="PANTHER" id="PTHR11562:SF17">
    <property type="entry name" value="RE54080P-RELATED"/>
    <property type="match status" value="1"/>
</dbReference>
<evidence type="ECO:0000256" key="5">
    <source>
        <dbReference type="ARBA" id="ARBA00023136"/>
    </source>
</evidence>
<dbReference type="InterPro" id="IPR002524">
    <property type="entry name" value="Cation_efflux"/>
</dbReference>
<feature type="transmembrane region" description="Helical" evidence="6">
    <location>
        <begin position="84"/>
        <end position="103"/>
    </location>
</feature>
<evidence type="ECO:0000256" key="1">
    <source>
        <dbReference type="ARBA" id="ARBA00004141"/>
    </source>
</evidence>
<dbReference type="InterPro" id="IPR027469">
    <property type="entry name" value="Cation_efflux_TMD_sf"/>
</dbReference>
<dbReference type="InterPro" id="IPR058533">
    <property type="entry name" value="Cation_efflux_TM"/>
</dbReference>
<dbReference type="InterPro" id="IPR050681">
    <property type="entry name" value="CDF/SLC30A"/>
</dbReference>
<evidence type="ECO:0000256" key="6">
    <source>
        <dbReference type="SAM" id="Phobius"/>
    </source>
</evidence>
<keyword evidence="4 6" id="KW-1133">Transmembrane helix</keyword>
<dbReference type="GO" id="GO:0005886">
    <property type="term" value="C:plasma membrane"/>
    <property type="evidence" value="ECO:0007669"/>
    <property type="project" value="TreeGrafter"/>
</dbReference>
<keyword evidence="3" id="KW-0862">Zinc</keyword>
<keyword evidence="5 6" id="KW-0472">Membrane</keyword>
<dbReference type="EMBL" id="AMRG01000019">
    <property type="protein sequence ID" value="EKE79953.1"/>
    <property type="molecule type" value="Genomic_DNA"/>
</dbReference>
<accession>K2JWT0</accession>
<feature type="transmembrane region" description="Helical" evidence="6">
    <location>
        <begin position="174"/>
        <end position="193"/>
    </location>
</feature>
<feature type="transmembrane region" description="Helical" evidence="6">
    <location>
        <begin position="109"/>
        <end position="131"/>
    </location>
</feature>